<dbReference type="InterPro" id="IPR036291">
    <property type="entry name" value="NAD(P)-bd_dom_sf"/>
</dbReference>
<dbReference type="OMA" id="TNFRSTH"/>
<proteinExistence type="inferred from homology"/>
<accession>M2T0R8</accession>
<dbReference type="PRINTS" id="PR00081">
    <property type="entry name" value="GDHRDH"/>
</dbReference>
<dbReference type="EMBL" id="KB445645">
    <property type="protein sequence ID" value="EMD62811.1"/>
    <property type="molecule type" value="Genomic_DNA"/>
</dbReference>
<dbReference type="AlphaFoldDB" id="M2T0R8"/>
<evidence type="ECO:0000256" key="1">
    <source>
        <dbReference type="ARBA" id="ARBA00006484"/>
    </source>
</evidence>
<dbReference type="OrthoDB" id="1933717at2759"/>
<comment type="similarity">
    <text evidence="1">Belongs to the short-chain dehydrogenases/reductases (SDR) family.</text>
</comment>
<evidence type="ECO:0008006" key="5">
    <source>
        <dbReference type="Google" id="ProtNLM"/>
    </source>
</evidence>
<dbReference type="InterPro" id="IPR002347">
    <property type="entry name" value="SDR_fam"/>
</dbReference>
<name>M2T0R8_COCSN</name>
<reference evidence="4" key="2">
    <citation type="journal article" date="2013" name="PLoS Genet.">
        <title>Comparative genome structure, secondary metabolite, and effector coding capacity across Cochliobolus pathogens.</title>
        <authorList>
            <person name="Condon B.J."/>
            <person name="Leng Y."/>
            <person name="Wu D."/>
            <person name="Bushley K.E."/>
            <person name="Ohm R.A."/>
            <person name="Otillar R."/>
            <person name="Martin J."/>
            <person name="Schackwitz W."/>
            <person name="Grimwood J."/>
            <person name="MohdZainudin N."/>
            <person name="Xue C."/>
            <person name="Wang R."/>
            <person name="Manning V.A."/>
            <person name="Dhillon B."/>
            <person name="Tu Z.J."/>
            <person name="Steffenson B.J."/>
            <person name="Salamov A."/>
            <person name="Sun H."/>
            <person name="Lowry S."/>
            <person name="LaButti K."/>
            <person name="Han J."/>
            <person name="Copeland A."/>
            <person name="Lindquist E."/>
            <person name="Barry K."/>
            <person name="Schmutz J."/>
            <person name="Baker S.E."/>
            <person name="Ciuffetti L.M."/>
            <person name="Grigoriev I.V."/>
            <person name="Zhong S."/>
            <person name="Turgeon B.G."/>
        </authorList>
    </citation>
    <scope>NUCLEOTIDE SEQUENCE [LARGE SCALE GENOMIC DNA]</scope>
    <source>
        <strain evidence="4">ND90Pr / ATCC 201652</strain>
    </source>
</reference>
<dbReference type="RefSeq" id="XP_007701147.1">
    <property type="nucleotide sequence ID" value="XM_007702957.1"/>
</dbReference>
<keyword evidence="2" id="KW-0560">Oxidoreductase</keyword>
<dbReference type="Gene3D" id="3.40.50.720">
    <property type="entry name" value="NAD(P)-binding Rossmann-like Domain"/>
    <property type="match status" value="1"/>
</dbReference>
<dbReference type="Proteomes" id="UP000016934">
    <property type="component" value="Unassembled WGS sequence"/>
</dbReference>
<dbReference type="CDD" id="cd05233">
    <property type="entry name" value="SDR_c"/>
    <property type="match status" value="1"/>
</dbReference>
<evidence type="ECO:0000313" key="3">
    <source>
        <dbReference type="EMBL" id="EMD62811.1"/>
    </source>
</evidence>
<dbReference type="GO" id="GO:0016491">
    <property type="term" value="F:oxidoreductase activity"/>
    <property type="evidence" value="ECO:0007669"/>
    <property type="project" value="UniProtKB-KW"/>
</dbReference>
<protein>
    <recommendedName>
        <fullName evidence="5">NAD(P)-binding protein</fullName>
    </recommendedName>
</protein>
<dbReference type="PANTHER" id="PTHR43669:SF3">
    <property type="entry name" value="ALCOHOL DEHYDROGENASE, PUTATIVE (AFU_ORTHOLOGUE AFUA_3G03445)-RELATED"/>
    <property type="match status" value="1"/>
</dbReference>
<dbReference type="GeneID" id="19137176"/>
<dbReference type="PANTHER" id="PTHR43669">
    <property type="entry name" value="5-KETO-D-GLUCONATE 5-REDUCTASE"/>
    <property type="match status" value="1"/>
</dbReference>
<keyword evidence="4" id="KW-1185">Reference proteome</keyword>
<sequence length="300" mass="33264">MDTRYLHSGLPGLTAHPTMVCHRESYPALEAVQRSAAGKYVLITNASHGIGRAIAVSWARAKAAGIAISSLNAEDLEFVAEEIRRINHNIPIVAMTCDTTSSFDVNNFFSATKDILGRLDVAIANVGTTHLDYLDITDDNDLWWADVMTNFRSTHLTAHQYLRTFGPSPIGTFISITSGANFCVGAGVSSHEFAQQIDHRLLEFLAFEYPMMKAFSLNSVPIHVRRTRLIHGHPEICNPELVGLFSVWLGGGRADLLRGNSLRAEWDIGELERNMWQALEKDTLKQKISSGCLRLAMRQV</sequence>
<organism evidence="3 4">
    <name type="scientific">Cochliobolus sativus (strain ND90Pr / ATCC 201652)</name>
    <name type="common">Common root rot and spot blotch fungus</name>
    <name type="synonym">Bipolaris sorokiniana</name>
    <dbReference type="NCBI Taxonomy" id="665912"/>
    <lineage>
        <taxon>Eukaryota</taxon>
        <taxon>Fungi</taxon>
        <taxon>Dikarya</taxon>
        <taxon>Ascomycota</taxon>
        <taxon>Pezizomycotina</taxon>
        <taxon>Dothideomycetes</taxon>
        <taxon>Pleosporomycetidae</taxon>
        <taxon>Pleosporales</taxon>
        <taxon>Pleosporineae</taxon>
        <taxon>Pleosporaceae</taxon>
        <taxon>Bipolaris</taxon>
    </lineage>
</organism>
<gene>
    <name evidence="3" type="ORF">COCSADRAFT_334286</name>
</gene>
<evidence type="ECO:0000313" key="4">
    <source>
        <dbReference type="Proteomes" id="UP000016934"/>
    </source>
</evidence>
<evidence type="ECO:0000256" key="2">
    <source>
        <dbReference type="ARBA" id="ARBA00023002"/>
    </source>
</evidence>
<dbReference type="Pfam" id="PF00106">
    <property type="entry name" value="adh_short"/>
    <property type="match status" value="1"/>
</dbReference>
<reference evidence="3 4" key="1">
    <citation type="journal article" date="2012" name="PLoS Pathog.">
        <title>Diverse lifestyles and strategies of plant pathogenesis encoded in the genomes of eighteen Dothideomycetes fungi.</title>
        <authorList>
            <person name="Ohm R.A."/>
            <person name="Feau N."/>
            <person name="Henrissat B."/>
            <person name="Schoch C.L."/>
            <person name="Horwitz B.A."/>
            <person name="Barry K.W."/>
            <person name="Condon B.J."/>
            <person name="Copeland A.C."/>
            <person name="Dhillon B."/>
            <person name="Glaser F."/>
            <person name="Hesse C.N."/>
            <person name="Kosti I."/>
            <person name="LaButti K."/>
            <person name="Lindquist E.A."/>
            <person name="Lucas S."/>
            <person name="Salamov A.A."/>
            <person name="Bradshaw R.E."/>
            <person name="Ciuffetti L."/>
            <person name="Hamelin R.C."/>
            <person name="Kema G.H.J."/>
            <person name="Lawrence C."/>
            <person name="Scott J.A."/>
            <person name="Spatafora J.W."/>
            <person name="Turgeon B.G."/>
            <person name="de Wit P.J.G.M."/>
            <person name="Zhong S."/>
            <person name="Goodwin S.B."/>
            <person name="Grigoriev I.V."/>
        </authorList>
    </citation>
    <scope>NUCLEOTIDE SEQUENCE [LARGE SCALE GENOMIC DNA]</scope>
    <source>
        <strain evidence="4">ND90Pr / ATCC 201652</strain>
    </source>
</reference>
<dbReference type="HOGENOM" id="CLU_010194_8_0_1"/>
<dbReference type="KEGG" id="bsc:COCSADRAFT_334286"/>
<dbReference type="SUPFAM" id="SSF51735">
    <property type="entry name" value="NAD(P)-binding Rossmann-fold domains"/>
    <property type="match status" value="1"/>
</dbReference>